<dbReference type="Proteomes" id="UP000321525">
    <property type="component" value="Unassembled WGS sequence"/>
</dbReference>
<accession>A0A5C6QPK4</accession>
<keyword evidence="1" id="KW-0812">Transmembrane</keyword>
<dbReference type="EMBL" id="VOLR01000004">
    <property type="protein sequence ID" value="TWX62100.1"/>
    <property type="molecule type" value="Genomic_DNA"/>
</dbReference>
<comment type="caution">
    <text evidence="3">The sequence shown here is derived from an EMBL/GenBank/DDBJ whole genome shotgun (WGS) entry which is preliminary data.</text>
</comment>
<keyword evidence="4" id="KW-1185">Reference proteome</keyword>
<keyword evidence="1" id="KW-0472">Membrane</keyword>
<dbReference type="OrthoDB" id="6228905at2"/>
<evidence type="ECO:0000313" key="2">
    <source>
        <dbReference type="EMBL" id="TWX62100.1"/>
    </source>
</evidence>
<evidence type="ECO:0000313" key="3">
    <source>
        <dbReference type="EMBL" id="TWX70502.1"/>
    </source>
</evidence>
<organism evidence="3 5">
    <name type="scientific">Colwellia hornerae</name>
    <dbReference type="NCBI Taxonomy" id="89402"/>
    <lineage>
        <taxon>Bacteria</taxon>
        <taxon>Pseudomonadati</taxon>
        <taxon>Pseudomonadota</taxon>
        <taxon>Gammaproteobacteria</taxon>
        <taxon>Alteromonadales</taxon>
        <taxon>Colwelliaceae</taxon>
        <taxon>Colwellia</taxon>
    </lineage>
</organism>
<feature type="transmembrane region" description="Helical" evidence="1">
    <location>
        <begin position="38"/>
        <end position="57"/>
    </location>
</feature>
<keyword evidence="1" id="KW-1133">Transmembrane helix</keyword>
<dbReference type="RefSeq" id="WP_146798171.1">
    <property type="nucleotide sequence ID" value="NZ_VOLP01000005.1"/>
</dbReference>
<name>A0A5C6QPK4_9GAMM</name>
<proteinExistence type="predicted"/>
<evidence type="ECO:0000313" key="4">
    <source>
        <dbReference type="Proteomes" id="UP000321525"/>
    </source>
</evidence>
<protein>
    <submittedName>
        <fullName evidence="3">Uncharacterized protein</fullName>
    </submittedName>
</protein>
<sequence>MKLFQNKEMQGLCLCLAVMGLTYALLLILLIMFTGIKLYKTVIIVATLSSILFTLGLNKQVKERLKTQLNVLFAKKVQV</sequence>
<dbReference type="AlphaFoldDB" id="A0A5C6QPK4"/>
<gene>
    <name evidence="2" type="ORF">ESZ26_03770</name>
    <name evidence="3" type="ORF">ESZ27_03025</name>
</gene>
<evidence type="ECO:0000256" key="1">
    <source>
        <dbReference type="SAM" id="Phobius"/>
    </source>
</evidence>
<dbReference type="EMBL" id="VOLQ01000004">
    <property type="protein sequence ID" value="TWX70502.1"/>
    <property type="molecule type" value="Genomic_DNA"/>
</dbReference>
<reference evidence="3 5" key="1">
    <citation type="submission" date="2019-07" db="EMBL/GenBank/DDBJ databases">
        <title>Genomes of sea-ice associated Colwellia species.</title>
        <authorList>
            <person name="Bowman J.P."/>
        </authorList>
    </citation>
    <scope>NUCLEOTIDE SEQUENCE [LARGE SCALE GENOMIC DNA]</scope>
    <source>
        <strain evidence="2 4">ACAM 607</strain>
        <strain evidence="3 5">IC036</strain>
    </source>
</reference>
<feature type="transmembrane region" description="Helical" evidence="1">
    <location>
        <begin position="12"/>
        <end position="32"/>
    </location>
</feature>
<evidence type="ECO:0000313" key="5">
    <source>
        <dbReference type="Proteomes" id="UP000321917"/>
    </source>
</evidence>
<dbReference type="Proteomes" id="UP000321917">
    <property type="component" value="Unassembled WGS sequence"/>
</dbReference>